<dbReference type="Gene3D" id="3.40.30.10">
    <property type="entry name" value="Glutaredoxin"/>
    <property type="match status" value="1"/>
</dbReference>
<dbReference type="GO" id="GO:0045454">
    <property type="term" value="P:cell redox homeostasis"/>
    <property type="evidence" value="ECO:0007669"/>
    <property type="project" value="TreeGrafter"/>
</dbReference>
<evidence type="ECO:0000259" key="1">
    <source>
        <dbReference type="Pfam" id="PF00462"/>
    </source>
</evidence>
<protein>
    <submittedName>
        <fullName evidence="2">NrdH-redoxin</fullName>
    </submittedName>
</protein>
<proteinExistence type="predicted"/>
<dbReference type="PANTHER" id="PTHR34386:SF1">
    <property type="entry name" value="GLUTAREDOXIN-LIKE PROTEIN NRDH"/>
    <property type="match status" value="1"/>
</dbReference>
<dbReference type="InterPro" id="IPR051548">
    <property type="entry name" value="Grx-like_ET"/>
</dbReference>
<accession>A0A1G1Z142</accession>
<evidence type="ECO:0000313" key="2">
    <source>
        <dbReference type="EMBL" id="OGY58244.1"/>
    </source>
</evidence>
<dbReference type="PANTHER" id="PTHR34386">
    <property type="entry name" value="GLUTAREDOXIN"/>
    <property type="match status" value="1"/>
</dbReference>
<dbReference type="NCBIfam" id="TIGR02196">
    <property type="entry name" value="GlrX_YruB"/>
    <property type="match status" value="1"/>
</dbReference>
<dbReference type="CDD" id="cd02976">
    <property type="entry name" value="NrdH"/>
    <property type="match status" value="1"/>
</dbReference>
<organism evidence="2 3">
    <name type="scientific">Candidatus Colwellbacteria bacterium RIFCSPHIGHO2_12_FULL_43_12</name>
    <dbReference type="NCBI Taxonomy" id="1797688"/>
    <lineage>
        <taxon>Bacteria</taxon>
        <taxon>Candidatus Colwelliibacteriota</taxon>
    </lineage>
</organism>
<name>A0A1G1Z142_9BACT</name>
<dbReference type="AlphaFoldDB" id="A0A1G1Z142"/>
<dbReference type="InterPro" id="IPR011911">
    <property type="entry name" value="GlrX_YruB"/>
</dbReference>
<dbReference type="SUPFAM" id="SSF52833">
    <property type="entry name" value="Thioredoxin-like"/>
    <property type="match status" value="1"/>
</dbReference>
<dbReference type="GO" id="GO:0009055">
    <property type="term" value="F:electron transfer activity"/>
    <property type="evidence" value="ECO:0007669"/>
    <property type="project" value="TreeGrafter"/>
</dbReference>
<feature type="domain" description="Glutaredoxin" evidence="1">
    <location>
        <begin position="2"/>
        <end position="60"/>
    </location>
</feature>
<gene>
    <name evidence="2" type="ORF">A3E61_01855</name>
</gene>
<evidence type="ECO:0000313" key="3">
    <source>
        <dbReference type="Proteomes" id="UP000178259"/>
    </source>
</evidence>
<dbReference type="EMBL" id="MHIW01000033">
    <property type="protein sequence ID" value="OGY58244.1"/>
    <property type="molecule type" value="Genomic_DNA"/>
</dbReference>
<comment type="caution">
    <text evidence="2">The sequence shown here is derived from an EMBL/GenBank/DDBJ whole genome shotgun (WGS) entry which is preliminary data.</text>
</comment>
<dbReference type="InterPro" id="IPR002109">
    <property type="entry name" value="Glutaredoxin"/>
</dbReference>
<dbReference type="Proteomes" id="UP000178259">
    <property type="component" value="Unassembled WGS sequence"/>
</dbReference>
<sequence length="76" mass="8644">MVKIYTTPVCVYCKMAKEFFKKHNVAYVEVDVTTDDSLVEEMVQKSHQMGVPVIEIDGEIFVGFDREGISRALKIS</sequence>
<dbReference type="PROSITE" id="PS51354">
    <property type="entry name" value="GLUTAREDOXIN_2"/>
    <property type="match status" value="1"/>
</dbReference>
<dbReference type="Pfam" id="PF00462">
    <property type="entry name" value="Glutaredoxin"/>
    <property type="match status" value="1"/>
</dbReference>
<reference evidence="2 3" key="1">
    <citation type="journal article" date="2016" name="Nat. Commun.">
        <title>Thousands of microbial genomes shed light on interconnected biogeochemical processes in an aquifer system.</title>
        <authorList>
            <person name="Anantharaman K."/>
            <person name="Brown C.T."/>
            <person name="Hug L.A."/>
            <person name="Sharon I."/>
            <person name="Castelle C.J."/>
            <person name="Probst A.J."/>
            <person name="Thomas B.C."/>
            <person name="Singh A."/>
            <person name="Wilkins M.J."/>
            <person name="Karaoz U."/>
            <person name="Brodie E.L."/>
            <person name="Williams K.H."/>
            <person name="Hubbard S.S."/>
            <person name="Banfield J.F."/>
        </authorList>
    </citation>
    <scope>NUCLEOTIDE SEQUENCE [LARGE SCALE GENOMIC DNA]</scope>
</reference>
<dbReference type="InterPro" id="IPR036249">
    <property type="entry name" value="Thioredoxin-like_sf"/>
</dbReference>